<dbReference type="InterPro" id="IPR000424">
    <property type="entry name" value="Primosome_PriB/ssb"/>
</dbReference>
<evidence type="ECO:0000256" key="2">
    <source>
        <dbReference type="ARBA" id="ARBA00022475"/>
    </source>
</evidence>
<accession>A0A7G7VIJ1</accession>
<dbReference type="PROSITE" id="PS50935">
    <property type="entry name" value="SSB"/>
    <property type="match status" value="1"/>
</dbReference>
<gene>
    <name evidence="9" type="ORF">H1B31_08690</name>
</gene>
<dbReference type="RefSeq" id="WP_185980027.1">
    <property type="nucleotide sequence ID" value="NZ_CP060204.1"/>
</dbReference>
<evidence type="ECO:0000256" key="5">
    <source>
        <dbReference type="ARBA" id="ARBA00023136"/>
    </source>
</evidence>
<dbReference type="InterPro" id="IPR004797">
    <property type="entry name" value="Competence_ComEC/Rec2"/>
</dbReference>
<dbReference type="InterPro" id="IPR004477">
    <property type="entry name" value="ComEC_N"/>
</dbReference>
<dbReference type="SUPFAM" id="SSF56281">
    <property type="entry name" value="Metallo-hydrolase/oxidoreductase"/>
    <property type="match status" value="1"/>
</dbReference>
<dbReference type="Pfam" id="PF13567">
    <property type="entry name" value="DUF4131"/>
    <property type="match status" value="1"/>
</dbReference>
<dbReference type="PANTHER" id="PTHR30619:SF1">
    <property type="entry name" value="RECOMBINATION PROTEIN 2"/>
    <property type="match status" value="1"/>
</dbReference>
<evidence type="ECO:0000256" key="4">
    <source>
        <dbReference type="ARBA" id="ARBA00022989"/>
    </source>
</evidence>
<feature type="domain" description="Metallo-beta-lactamase" evidence="8">
    <location>
        <begin position="555"/>
        <end position="758"/>
    </location>
</feature>
<organism evidence="9 10">
    <name type="scientific">Selenomonas timonae</name>
    <dbReference type="NCBI Taxonomy" id="2754044"/>
    <lineage>
        <taxon>Bacteria</taxon>
        <taxon>Bacillati</taxon>
        <taxon>Bacillota</taxon>
        <taxon>Negativicutes</taxon>
        <taxon>Selenomonadales</taxon>
        <taxon>Selenomonadaceae</taxon>
        <taxon>Selenomonas</taxon>
    </lineage>
</organism>
<feature type="transmembrane region" description="Helical" evidence="7">
    <location>
        <begin position="35"/>
        <end position="55"/>
    </location>
</feature>
<reference evidence="9 10" key="1">
    <citation type="submission" date="2020-07" db="EMBL/GenBank/DDBJ databases">
        <title>Complete genome and description of Selenomonas timonensis sp. nov., a new bacterium isolated from a gingivitis subject.</title>
        <authorList>
            <person name="Antezack A."/>
        </authorList>
    </citation>
    <scope>NUCLEOTIDE SEQUENCE [LARGE SCALE GENOMIC DNA]</scope>
    <source>
        <strain evidence="9 10">Marseille-Q3039</strain>
    </source>
</reference>
<protein>
    <submittedName>
        <fullName evidence="9">DNA internalization-related competence protein ComEC/Rec2</fullName>
    </submittedName>
</protein>
<dbReference type="InterPro" id="IPR001279">
    <property type="entry name" value="Metallo-B-lactamas"/>
</dbReference>
<dbReference type="Proteomes" id="UP000515480">
    <property type="component" value="Chromosome"/>
</dbReference>
<evidence type="ECO:0000313" key="9">
    <source>
        <dbReference type="EMBL" id="QNH53934.1"/>
    </source>
</evidence>
<dbReference type="EMBL" id="CP060204">
    <property type="protein sequence ID" value="QNH53934.1"/>
    <property type="molecule type" value="Genomic_DNA"/>
</dbReference>
<feature type="transmembrane region" description="Helical" evidence="7">
    <location>
        <begin position="483"/>
        <end position="503"/>
    </location>
</feature>
<dbReference type="NCBIfam" id="TIGR00360">
    <property type="entry name" value="ComEC_N-term"/>
    <property type="match status" value="1"/>
</dbReference>
<evidence type="ECO:0000313" key="10">
    <source>
        <dbReference type="Proteomes" id="UP000515480"/>
    </source>
</evidence>
<feature type="transmembrane region" description="Helical" evidence="7">
    <location>
        <begin position="61"/>
        <end position="81"/>
    </location>
</feature>
<keyword evidence="3 7" id="KW-0812">Transmembrane</keyword>
<feature type="transmembrane region" description="Helical" evidence="7">
    <location>
        <begin position="343"/>
        <end position="361"/>
    </location>
</feature>
<dbReference type="InterPro" id="IPR025405">
    <property type="entry name" value="DUF4131"/>
</dbReference>
<feature type="transmembrane region" description="Helical" evidence="7">
    <location>
        <begin position="296"/>
        <end position="313"/>
    </location>
</feature>
<evidence type="ECO:0000256" key="3">
    <source>
        <dbReference type="ARBA" id="ARBA00022692"/>
    </source>
</evidence>
<keyword evidence="5 7" id="KW-0472">Membrane</keyword>
<dbReference type="InterPro" id="IPR052159">
    <property type="entry name" value="Competence_DNA_uptake"/>
</dbReference>
<evidence type="ECO:0000259" key="8">
    <source>
        <dbReference type="SMART" id="SM00849"/>
    </source>
</evidence>
<name>A0A7G7VIJ1_9FIRM</name>
<feature type="transmembrane region" description="Helical" evidence="7">
    <location>
        <begin position="319"/>
        <end position="336"/>
    </location>
</feature>
<evidence type="ECO:0000256" key="7">
    <source>
        <dbReference type="SAM" id="Phobius"/>
    </source>
</evidence>
<dbReference type="PANTHER" id="PTHR30619">
    <property type="entry name" value="DNA INTERNALIZATION/COMPETENCE PROTEIN COMEC/REC2"/>
    <property type="match status" value="1"/>
</dbReference>
<keyword evidence="6" id="KW-0238">DNA-binding</keyword>
<dbReference type="Pfam" id="PF03772">
    <property type="entry name" value="Competence"/>
    <property type="match status" value="1"/>
</dbReference>
<dbReference type="Pfam" id="PF00753">
    <property type="entry name" value="Lactamase_B"/>
    <property type="match status" value="1"/>
</dbReference>
<dbReference type="GO" id="GO:0003697">
    <property type="term" value="F:single-stranded DNA binding"/>
    <property type="evidence" value="ECO:0007669"/>
    <property type="project" value="InterPro"/>
</dbReference>
<dbReference type="InterPro" id="IPR036866">
    <property type="entry name" value="RibonucZ/Hydroxyglut_hydro"/>
</dbReference>
<feature type="transmembrane region" description="Helical" evidence="7">
    <location>
        <begin position="392"/>
        <end position="415"/>
    </location>
</feature>
<feature type="transmembrane region" description="Helical" evidence="7">
    <location>
        <begin position="265"/>
        <end position="289"/>
    </location>
</feature>
<sequence length="811" mass="88710">MKTGQYQLSFLCGLLASYILGSVCSAWMHISFTAYFSYMAALLLAAALASGILVLKQSERTWIAFVGLFFMLGIFRFAAAYELPSQDISHRAGESVRVRGTITDAPRIRTDADGIQHIRYTVAAESIVQGEMEEPISGKLYVYMRSDGVEEEHLGQIGDRIAAEGKVHRPQSYQNPGQLDTRFLLHVDGITATLFAKKGDLSVENNENPTYAQAFMRWAANVRAHYLDRMTEVMPRTDAAAIFAMLFGGYEGIRTELLEVFTVTGIVHILSVSGSHISLLAAVIAWLALFLRLPRGISAVAVILAILVYVVLAGLVPPAVRSGIMGGVAFLGLILGRERDAQYLLVLTGLLMLLVSPLLVFHISFQLSFLATAGLLFLAPLLMEKMERLPRLIAASFSITMGAQLATLPILAWHFNQISLSALLSNLVVVPIVDLIIILGLGGGIAAVLVPVLGKIVFALDSLLLGITFEMTRMLAVLPLSQIWLPSMGVLAALFYYLLLVMLVLPKEKRGCFVLLIQPFRRFFIIVSIFTVAALFSWQMMRPDEVEVHFIDVGQGDAALVVTPHGHAMLFDTGGTRDGAFDIGARVDLPYLRHYGIHALDYIFLSHAHEDHAAGAGAILTRMPVKHVYTADEGTAAYARSMRVGDGSPLLMKLSRAEEGQSITVDGVTVDVLYAPAYETVEHATGNEVSNVYRVRYGNASFLFTGDLVAEHEEKMIARGIDLHTTVLKVPHHGSDTSSCADFVEASHPLYAVYCVGADNSFGHPRPSVVERYERMGAKTLRTDRDGAIVFRTDGTHLSVSTYAAEKFLRD</sequence>
<keyword evidence="4 7" id="KW-1133">Transmembrane helix</keyword>
<feature type="transmembrane region" description="Helical" evidence="7">
    <location>
        <begin position="523"/>
        <end position="541"/>
    </location>
</feature>
<comment type="subcellular location">
    <subcellularLocation>
        <location evidence="1">Cell membrane</location>
        <topology evidence="1">Multi-pass membrane protein</topology>
    </subcellularLocation>
</comment>
<dbReference type="GO" id="GO:0030420">
    <property type="term" value="P:establishment of competence for transformation"/>
    <property type="evidence" value="ECO:0007669"/>
    <property type="project" value="InterPro"/>
</dbReference>
<proteinExistence type="predicted"/>
<dbReference type="NCBIfam" id="TIGR00361">
    <property type="entry name" value="ComEC_Rec2"/>
    <property type="match status" value="1"/>
</dbReference>
<dbReference type="SMART" id="SM00849">
    <property type="entry name" value="Lactamase_B"/>
    <property type="match status" value="1"/>
</dbReference>
<feature type="transmembrane region" description="Helical" evidence="7">
    <location>
        <begin position="427"/>
        <end position="450"/>
    </location>
</feature>
<feature type="transmembrane region" description="Helical" evidence="7">
    <location>
        <begin position="6"/>
        <end position="28"/>
    </location>
</feature>
<evidence type="ECO:0000256" key="1">
    <source>
        <dbReference type="ARBA" id="ARBA00004651"/>
    </source>
</evidence>
<dbReference type="GO" id="GO:0005886">
    <property type="term" value="C:plasma membrane"/>
    <property type="evidence" value="ECO:0007669"/>
    <property type="project" value="UniProtKB-SubCell"/>
</dbReference>
<dbReference type="Gene3D" id="3.60.15.10">
    <property type="entry name" value="Ribonuclease Z/Hydroxyacylglutathione hydrolase-like"/>
    <property type="match status" value="1"/>
</dbReference>
<evidence type="ECO:0000256" key="6">
    <source>
        <dbReference type="PROSITE-ProRule" id="PRU00252"/>
    </source>
</evidence>
<dbReference type="InterPro" id="IPR035681">
    <property type="entry name" value="ComA-like_MBL"/>
</dbReference>
<keyword evidence="2" id="KW-1003">Cell membrane</keyword>
<keyword evidence="10" id="KW-1185">Reference proteome</keyword>
<dbReference type="CDD" id="cd07731">
    <property type="entry name" value="ComA-like_MBL-fold"/>
    <property type="match status" value="1"/>
</dbReference>
<dbReference type="KEGG" id="stim:H1B31_08690"/>
<dbReference type="AlphaFoldDB" id="A0A7G7VIJ1"/>